<dbReference type="Gene3D" id="1.10.10.10">
    <property type="entry name" value="Winged helix-like DNA-binding domain superfamily/Winged helix DNA-binding domain"/>
    <property type="match status" value="1"/>
</dbReference>
<keyword evidence="3 6" id="KW-0238">DNA-binding</keyword>
<dbReference type="SUPFAM" id="SSF46785">
    <property type="entry name" value="Winged helix' DNA-binding domain"/>
    <property type="match status" value="1"/>
</dbReference>
<evidence type="ECO:0000256" key="1">
    <source>
        <dbReference type="ARBA" id="ARBA00009437"/>
    </source>
</evidence>
<keyword evidence="7" id="KW-1185">Reference proteome</keyword>
<keyword evidence="2" id="KW-0805">Transcription regulation</keyword>
<evidence type="ECO:0000256" key="2">
    <source>
        <dbReference type="ARBA" id="ARBA00023015"/>
    </source>
</evidence>
<keyword evidence="4" id="KW-0804">Transcription</keyword>
<dbReference type="EMBL" id="FNAV01000014">
    <property type="protein sequence ID" value="SDF19667.1"/>
    <property type="molecule type" value="Genomic_DNA"/>
</dbReference>
<dbReference type="PROSITE" id="PS50931">
    <property type="entry name" value="HTH_LYSR"/>
    <property type="match status" value="1"/>
</dbReference>
<dbReference type="PANTHER" id="PTHR30419:SF8">
    <property type="entry name" value="NITROGEN ASSIMILATION TRANSCRIPTIONAL ACTIVATOR-RELATED"/>
    <property type="match status" value="1"/>
</dbReference>
<dbReference type="AlphaFoldDB" id="A0A1G7J3V3"/>
<name>A0A1G7J3V3_9RHOB</name>
<dbReference type="GO" id="GO:0003700">
    <property type="term" value="F:DNA-binding transcription factor activity"/>
    <property type="evidence" value="ECO:0007669"/>
    <property type="project" value="InterPro"/>
</dbReference>
<dbReference type="Proteomes" id="UP000198994">
    <property type="component" value="Unassembled WGS sequence"/>
</dbReference>
<dbReference type="Pfam" id="PF00126">
    <property type="entry name" value="HTH_1"/>
    <property type="match status" value="1"/>
</dbReference>
<dbReference type="Gene3D" id="3.40.190.290">
    <property type="match status" value="1"/>
</dbReference>
<dbReference type="InterPro" id="IPR005119">
    <property type="entry name" value="LysR_subst-bd"/>
</dbReference>
<dbReference type="InterPro" id="IPR050950">
    <property type="entry name" value="HTH-type_LysR_regulators"/>
</dbReference>
<dbReference type="SUPFAM" id="SSF53850">
    <property type="entry name" value="Periplasmic binding protein-like II"/>
    <property type="match status" value="1"/>
</dbReference>
<dbReference type="STRING" id="282683.SAMN04488105_11482"/>
<organism evidence="6 7">
    <name type="scientific">Salipiger thiooxidans</name>
    <dbReference type="NCBI Taxonomy" id="282683"/>
    <lineage>
        <taxon>Bacteria</taxon>
        <taxon>Pseudomonadati</taxon>
        <taxon>Pseudomonadota</taxon>
        <taxon>Alphaproteobacteria</taxon>
        <taxon>Rhodobacterales</taxon>
        <taxon>Roseobacteraceae</taxon>
        <taxon>Salipiger</taxon>
    </lineage>
</organism>
<feature type="domain" description="HTH lysR-type" evidence="5">
    <location>
        <begin position="14"/>
        <end position="62"/>
    </location>
</feature>
<dbReference type="OrthoDB" id="5297263at2"/>
<accession>A0A1G7J3V3</accession>
<reference evidence="7" key="1">
    <citation type="submission" date="2016-10" db="EMBL/GenBank/DDBJ databases">
        <authorList>
            <person name="Varghese N."/>
            <person name="Submissions S."/>
        </authorList>
    </citation>
    <scope>NUCLEOTIDE SEQUENCE [LARGE SCALE GENOMIC DNA]</scope>
    <source>
        <strain evidence="7">DSM 10146</strain>
    </source>
</reference>
<evidence type="ECO:0000313" key="7">
    <source>
        <dbReference type="Proteomes" id="UP000198994"/>
    </source>
</evidence>
<protein>
    <submittedName>
        <fullName evidence="6">DNA-binding transcriptional regulator, LysR family</fullName>
    </submittedName>
</protein>
<sequence>MQRVFFTRFFSYMEEISRLGSIRRAAEVLNVSASAIDKQLLRAEEELGVPLFERHPRGVRLTSAGELLMYRMRAWQKDMRAAAFEIEELKGLRRGEVRIAVPQEAVTSFLPQALSGFLRENPRIFTSVRVAESDRVRQMVIAGEADFGLTFSPRPLPGVSVLRELPFRVLALMPEDGRKSVSLDRFFSRPVLVPDATSHLRDVLDIAAARAGVELAPVMTSNSLELLRQLVREGCGHGVIAVCPDAFEGAGAGLAALPLRGAALPDLTMALISPRDSSSALASVLAKRHFELFIDALKG</sequence>
<comment type="similarity">
    <text evidence="1">Belongs to the LysR transcriptional regulatory family.</text>
</comment>
<evidence type="ECO:0000256" key="4">
    <source>
        <dbReference type="ARBA" id="ARBA00023163"/>
    </source>
</evidence>
<dbReference type="InterPro" id="IPR036390">
    <property type="entry name" value="WH_DNA-bd_sf"/>
</dbReference>
<evidence type="ECO:0000256" key="3">
    <source>
        <dbReference type="ARBA" id="ARBA00023125"/>
    </source>
</evidence>
<gene>
    <name evidence="6" type="ORF">SAMN04488105_11482</name>
</gene>
<proteinExistence type="inferred from homology"/>
<dbReference type="GO" id="GO:0003677">
    <property type="term" value="F:DNA binding"/>
    <property type="evidence" value="ECO:0007669"/>
    <property type="project" value="UniProtKB-KW"/>
</dbReference>
<evidence type="ECO:0000313" key="6">
    <source>
        <dbReference type="EMBL" id="SDF19667.1"/>
    </source>
</evidence>
<dbReference type="GO" id="GO:0005829">
    <property type="term" value="C:cytosol"/>
    <property type="evidence" value="ECO:0007669"/>
    <property type="project" value="TreeGrafter"/>
</dbReference>
<dbReference type="InterPro" id="IPR000847">
    <property type="entry name" value="LysR_HTH_N"/>
</dbReference>
<dbReference type="Pfam" id="PF03466">
    <property type="entry name" value="LysR_substrate"/>
    <property type="match status" value="1"/>
</dbReference>
<evidence type="ECO:0000259" key="5">
    <source>
        <dbReference type="PROSITE" id="PS50931"/>
    </source>
</evidence>
<dbReference type="InterPro" id="IPR036388">
    <property type="entry name" value="WH-like_DNA-bd_sf"/>
</dbReference>
<dbReference type="PANTHER" id="PTHR30419">
    <property type="entry name" value="HTH-TYPE TRANSCRIPTIONAL REGULATOR YBHD"/>
    <property type="match status" value="1"/>
</dbReference>